<keyword evidence="2" id="KW-1185">Reference proteome</keyword>
<organism evidence="1 2">
    <name type="scientific">Arctium lappa</name>
    <name type="common">Greater burdock</name>
    <name type="synonym">Lappa major</name>
    <dbReference type="NCBI Taxonomy" id="4217"/>
    <lineage>
        <taxon>Eukaryota</taxon>
        <taxon>Viridiplantae</taxon>
        <taxon>Streptophyta</taxon>
        <taxon>Embryophyta</taxon>
        <taxon>Tracheophyta</taxon>
        <taxon>Spermatophyta</taxon>
        <taxon>Magnoliopsida</taxon>
        <taxon>eudicotyledons</taxon>
        <taxon>Gunneridae</taxon>
        <taxon>Pentapetalae</taxon>
        <taxon>asterids</taxon>
        <taxon>campanulids</taxon>
        <taxon>Asterales</taxon>
        <taxon>Asteraceae</taxon>
        <taxon>Carduoideae</taxon>
        <taxon>Cardueae</taxon>
        <taxon>Arctiinae</taxon>
        <taxon>Arctium</taxon>
    </lineage>
</organism>
<name>A0ACB9AYQ8_ARCLA</name>
<dbReference type="Proteomes" id="UP001055879">
    <property type="component" value="Linkage Group LG07"/>
</dbReference>
<proteinExistence type="predicted"/>
<gene>
    <name evidence="1" type="ORF">L6452_22269</name>
</gene>
<accession>A0ACB9AYQ8</accession>
<reference evidence="2" key="1">
    <citation type="journal article" date="2022" name="Mol. Ecol. Resour.">
        <title>The genomes of chicory, endive, great burdock and yacon provide insights into Asteraceae palaeo-polyploidization history and plant inulin production.</title>
        <authorList>
            <person name="Fan W."/>
            <person name="Wang S."/>
            <person name="Wang H."/>
            <person name="Wang A."/>
            <person name="Jiang F."/>
            <person name="Liu H."/>
            <person name="Zhao H."/>
            <person name="Xu D."/>
            <person name="Zhang Y."/>
        </authorList>
    </citation>
    <scope>NUCLEOTIDE SEQUENCE [LARGE SCALE GENOMIC DNA]</scope>
    <source>
        <strain evidence="2">cv. Niubang</strain>
    </source>
</reference>
<reference evidence="1 2" key="2">
    <citation type="journal article" date="2022" name="Mol. Ecol. Resour.">
        <title>The genomes of chicory, endive, great burdock and yacon provide insights into Asteraceae paleo-polyploidization history and plant inulin production.</title>
        <authorList>
            <person name="Fan W."/>
            <person name="Wang S."/>
            <person name="Wang H."/>
            <person name="Wang A."/>
            <person name="Jiang F."/>
            <person name="Liu H."/>
            <person name="Zhao H."/>
            <person name="Xu D."/>
            <person name="Zhang Y."/>
        </authorList>
    </citation>
    <scope>NUCLEOTIDE SEQUENCE [LARGE SCALE GENOMIC DNA]</scope>
    <source>
        <strain evidence="2">cv. Niubang</strain>
    </source>
</reference>
<protein>
    <submittedName>
        <fullName evidence="1">Uncharacterized protein</fullName>
    </submittedName>
</protein>
<dbReference type="EMBL" id="CM042053">
    <property type="protein sequence ID" value="KAI3715292.1"/>
    <property type="molecule type" value="Genomic_DNA"/>
</dbReference>
<evidence type="ECO:0000313" key="1">
    <source>
        <dbReference type="EMBL" id="KAI3715292.1"/>
    </source>
</evidence>
<evidence type="ECO:0000313" key="2">
    <source>
        <dbReference type="Proteomes" id="UP001055879"/>
    </source>
</evidence>
<comment type="caution">
    <text evidence="1">The sequence shown here is derived from an EMBL/GenBank/DDBJ whole genome shotgun (WGS) entry which is preliminary data.</text>
</comment>
<sequence length="112" mass="12447">MRLFSPCSQSKPYAYKYTDTGDSSLGVTKCSGNIWTGKSRYLWMDLSAGHVDYGPTLSGDGVLPRGEFHPLTTLHGRPKSQKALHEDMASLIWSAYKVLLVPSLRILVPFEN</sequence>